<dbReference type="Pfam" id="PF08479">
    <property type="entry name" value="POTRA_2"/>
    <property type="match status" value="1"/>
</dbReference>
<evidence type="ECO:0000259" key="7">
    <source>
        <dbReference type="Pfam" id="PF08479"/>
    </source>
</evidence>
<name>A0ABM7MYK4_ERWRD</name>
<feature type="chain" id="PRO_5045748138" evidence="5">
    <location>
        <begin position="25"/>
        <end position="558"/>
    </location>
</feature>
<dbReference type="Pfam" id="PF17287">
    <property type="entry name" value="POTRA_3"/>
    <property type="match status" value="1"/>
</dbReference>
<sequence>MMMLTPVRTLTALLLAGACFTLSAAMLSPADRDAVRQQQQQILDQNQQQRDELERSTALPSAQPPRPVLPSAGPCFRINTLRLTGVTLISPRHQQQLLAPWQGSCLDMASISQLTHSISDWYISRGYITSRAFIPEQDLSGGELTLAVLEGKLQHIRLNGSPARELNMAFPGLEGKILNLRDIEQGMEQINRLRTTPVQIEILPADQPGYSVVNLTATPEFPLSLSAGFDNSGQKSTGTGQLSGSLTANNPLGLADRWFISGGRSSAFSRARDAQNFQAGVSVPYGYGLLDYSYSWSNYLSTINNNGFDWLSRGDTKTHRLGLYQGLYRNSDIKTGLSFGITHRISRNWLNDALLQSSSRKLSSLQIGINHTQKLGGGIATLNPMFTRGMPWFSVESDEGKNGDLPKAEFRKWSLNGSYQLPVTNSLWWLSSFYGQWSPDRLYGSERLTLGGDSSVRGFKEQYLSGDNGGYWRNELNYALFTLPGLGQVSALAALDGGWLHSDRLDPWAAGTLWGSAVGLTTSQRYFSTQFTVGTPLDYPDWLAPDHLTVQYRISLIF</sequence>
<dbReference type="InterPro" id="IPR027282">
    <property type="entry name" value="TPS"/>
</dbReference>
<evidence type="ECO:0000256" key="3">
    <source>
        <dbReference type="ARBA" id="ARBA00023237"/>
    </source>
</evidence>
<dbReference type="InterPro" id="IPR005565">
    <property type="entry name" value="Hemolysn_activator_HlyB_C"/>
</dbReference>
<reference evidence="9 10" key="1">
    <citation type="submission" date="2021-01" db="EMBL/GenBank/DDBJ databases">
        <title>Complete genome sequence of Erwinia rhapontici MAFF 311153.</title>
        <authorList>
            <person name="Morohoshi T."/>
            <person name="Someya N."/>
        </authorList>
    </citation>
    <scope>NUCLEOTIDE SEQUENCE [LARGE SCALE GENOMIC DNA]</scope>
    <source>
        <strain evidence="9 10">MAFF 311153</strain>
    </source>
</reference>
<dbReference type="Proteomes" id="UP000677515">
    <property type="component" value="Chromosome"/>
</dbReference>
<dbReference type="PANTHER" id="PTHR34597">
    <property type="entry name" value="SLR1661 PROTEIN"/>
    <property type="match status" value="1"/>
</dbReference>
<feature type="region of interest" description="Disordered" evidence="4">
    <location>
        <begin position="36"/>
        <end position="71"/>
    </location>
</feature>
<dbReference type="InterPro" id="IPR051544">
    <property type="entry name" value="TPS_OM_transporter"/>
</dbReference>
<gene>
    <name evidence="9" type="primary">cdiB</name>
    <name evidence="9" type="ORF">ERHA53_15860</name>
</gene>
<protein>
    <submittedName>
        <fullName evidence="9">Peptide transporter</fullName>
    </submittedName>
</protein>
<feature type="domain" description="Haemolysin activator HlyB C-terminal" evidence="6">
    <location>
        <begin position="209"/>
        <end position="521"/>
    </location>
</feature>
<feature type="compositionally biased region" description="Low complexity" evidence="4">
    <location>
        <begin position="37"/>
        <end position="48"/>
    </location>
</feature>
<organism evidence="9 10">
    <name type="scientific">Erwinia rhapontici</name>
    <name type="common">Pectobacterium rhapontici</name>
    <dbReference type="NCBI Taxonomy" id="55212"/>
    <lineage>
        <taxon>Bacteria</taxon>
        <taxon>Pseudomonadati</taxon>
        <taxon>Pseudomonadota</taxon>
        <taxon>Gammaproteobacteria</taxon>
        <taxon>Enterobacterales</taxon>
        <taxon>Erwiniaceae</taxon>
        <taxon>Erwinia</taxon>
    </lineage>
</organism>
<evidence type="ECO:0000256" key="5">
    <source>
        <dbReference type="SAM" id="SignalP"/>
    </source>
</evidence>
<dbReference type="InterPro" id="IPR035251">
    <property type="entry name" value="ShlB_POTRA"/>
</dbReference>
<dbReference type="RefSeq" id="WP_213202281.1">
    <property type="nucleotide sequence ID" value="NZ_AP024329.1"/>
</dbReference>
<keyword evidence="5" id="KW-0732">Signal</keyword>
<dbReference type="Gene3D" id="3.10.20.310">
    <property type="entry name" value="membrane protein fhac"/>
    <property type="match status" value="1"/>
</dbReference>
<evidence type="ECO:0000313" key="10">
    <source>
        <dbReference type="Proteomes" id="UP000677515"/>
    </source>
</evidence>
<evidence type="ECO:0000256" key="1">
    <source>
        <dbReference type="ARBA" id="ARBA00022452"/>
    </source>
</evidence>
<keyword evidence="10" id="KW-1185">Reference proteome</keyword>
<dbReference type="Gene3D" id="2.40.160.50">
    <property type="entry name" value="membrane protein fhac: a member of the omp85/tpsb transporter family"/>
    <property type="match status" value="1"/>
</dbReference>
<evidence type="ECO:0000313" key="9">
    <source>
        <dbReference type="EMBL" id="BCQ34243.1"/>
    </source>
</evidence>
<evidence type="ECO:0000259" key="6">
    <source>
        <dbReference type="Pfam" id="PF03865"/>
    </source>
</evidence>
<evidence type="ECO:0000259" key="8">
    <source>
        <dbReference type="Pfam" id="PF17287"/>
    </source>
</evidence>
<evidence type="ECO:0000256" key="2">
    <source>
        <dbReference type="ARBA" id="ARBA00022692"/>
    </source>
</evidence>
<dbReference type="EMBL" id="AP024329">
    <property type="protein sequence ID" value="BCQ34243.1"/>
    <property type="molecule type" value="Genomic_DNA"/>
</dbReference>
<keyword evidence="1" id="KW-1134">Transmembrane beta strand</keyword>
<dbReference type="Pfam" id="PF03865">
    <property type="entry name" value="ShlB"/>
    <property type="match status" value="1"/>
</dbReference>
<keyword evidence="3" id="KW-0998">Cell outer membrane</keyword>
<feature type="domain" description="ShlB POTRA" evidence="8">
    <location>
        <begin position="152"/>
        <end position="204"/>
    </location>
</feature>
<dbReference type="PIRSF" id="PIRSF029745">
    <property type="entry name" value="FhaC"/>
    <property type="match status" value="1"/>
</dbReference>
<evidence type="ECO:0000256" key="4">
    <source>
        <dbReference type="SAM" id="MobiDB-lite"/>
    </source>
</evidence>
<keyword evidence="2" id="KW-0812">Transmembrane</keyword>
<feature type="domain" description="Polypeptide-transport-associated ShlB-type" evidence="7">
    <location>
        <begin position="76"/>
        <end position="151"/>
    </location>
</feature>
<dbReference type="PANTHER" id="PTHR34597:SF3">
    <property type="entry name" value="OUTER MEMBRANE TRANSPORTER CDIB"/>
    <property type="match status" value="1"/>
</dbReference>
<feature type="signal peptide" evidence="5">
    <location>
        <begin position="1"/>
        <end position="24"/>
    </location>
</feature>
<proteinExistence type="predicted"/>
<accession>A0ABM7MYK4</accession>
<keyword evidence="1" id="KW-0472">Membrane</keyword>
<dbReference type="InterPro" id="IPR013686">
    <property type="entry name" value="Polypept-transport_assoc_ShlB"/>
</dbReference>